<protein>
    <submittedName>
        <fullName evidence="1">Iron-only hydrogenase system regulator</fullName>
    </submittedName>
</protein>
<dbReference type="NCBIfam" id="TIGR03959">
    <property type="entry name" value="hyd_TM1266"/>
    <property type="match status" value="1"/>
</dbReference>
<reference evidence="1 2" key="1">
    <citation type="submission" date="2018-07" db="EMBL/GenBank/DDBJ databases">
        <title>Anaerosacharophilus polymeroproducens gen. nov. sp. nov., an anaerobic bacterium isolated from salt field.</title>
        <authorList>
            <person name="Kim W."/>
            <person name="Yang S.-H."/>
            <person name="Oh J."/>
            <person name="Lee J.-H."/>
            <person name="Kwon K.K."/>
        </authorList>
    </citation>
    <scope>NUCLEOTIDE SEQUENCE [LARGE SCALE GENOMIC DNA]</scope>
    <source>
        <strain evidence="1 2">MCWD5</strain>
    </source>
</reference>
<sequence length="82" mass="8978">METRVALIGIIVENLECVKELNDILHEYCQFIIGRMGLPYSKRDISIISVAIDAPNSTINALSGKIGKLQGVSVRTIYSKVG</sequence>
<dbReference type="RefSeq" id="WP_115480303.1">
    <property type="nucleotide sequence ID" value="NZ_QRCT01000007.1"/>
</dbReference>
<proteinExistence type="predicted"/>
<comment type="caution">
    <text evidence="1">The sequence shown here is derived from an EMBL/GenBank/DDBJ whole genome shotgun (WGS) entry which is preliminary data.</text>
</comment>
<dbReference type="Gene3D" id="3.30.70.1150">
    <property type="entry name" value="ACT-like. Chain A, domain 2"/>
    <property type="match status" value="1"/>
</dbReference>
<dbReference type="InterPro" id="IPR045865">
    <property type="entry name" value="ACT-like_dom_sf"/>
</dbReference>
<evidence type="ECO:0000313" key="1">
    <source>
        <dbReference type="EMBL" id="RDU25095.1"/>
    </source>
</evidence>
<dbReference type="Proteomes" id="UP000255036">
    <property type="component" value="Unassembled WGS sequence"/>
</dbReference>
<name>A0A371AZT2_9FIRM</name>
<keyword evidence="2" id="KW-1185">Reference proteome</keyword>
<dbReference type="AlphaFoldDB" id="A0A371AZT2"/>
<dbReference type="EMBL" id="QRCT01000007">
    <property type="protein sequence ID" value="RDU25095.1"/>
    <property type="molecule type" value="Genomic_DNA"/>
</dbReference>
<organism evidence="1 2">
    <name type="scientific">Anaerosacchariphilus polymeriproducens</name>
    <dbReference type="NCBI Taxonomy" id="1812858"/>
    <lineage>
        <taxon>Bacteria</taxon>
        <taxon>Bacillati</taxon>
        <taxon>Bacillota</taxon>
        <taxon>Clostridia</taxon>
        <taxon>Lachnospirales</taxon>
        <taxon>Lachnospiraceae</taxon>
        <taxon>Anaerosacchariphilus</taxon>
    </lineage>
</organism>
<dbReference type="Pfam" id="PF21699">
    <property type="entry name" value="TM1266-like"/>
    <property type="match status" value="1"/>
</dbReference>
<evidence type="ECO:0000313" key="2">
    <source>
        <dbReference type="Proteomes" id="UP000255036"/>
    </source>
</evidence>
<gene>
    <name evidence="1" type="ORF">DWV06_00930</name>
</gene>
<dbReference type="SUPFAM" id="SSF55021">
    <property type="entry name" value="ACT-like"/>
    <property type="match status" value="1"/>
</dbReference>
<dbReference type="InterPro" id="IPR027271">
    <property type="entry name" value="Acetolactate_synth/TF_NikR_C"/>
</dbReference>
<dbReference type="InterPro" id="IPR023860">
    <property type="entry name" value="FeFe-hyd_TM1266"/>
</dbReference>
<dbReference type="OrthoDB" id="9796135at2"/>
<accession>A0A371AZT2</accession>